<evidence type="ECO:0000313" key="6">
    <source>
        <dbReference type="EMBL" id="SEV86757.1"/>
    </source>
</evidence>
<dbReference type="SMART" id="SM00421">
    <property type="entry name" value="HTH_LUXR"/>
    <property type="match status" value="1"/>
</dbReference>
<dbReference type="InterPro" id="IPR011006">
    <property type="entry name" value="CheY-like_superfamily"/>
</dbReference>
<dbReference type="PRINTS" id="PR00038">
    <property type="entry name" value="HTHLUXR"/>
</dbReference>
<feature type="domain" description="HTH luxR-type" evidence="4">
    <location>
        <begin position="136"/>
        <end position="201"/>
    </location>
</feature>
<gene>
    <name evidence="6" type="ORF">SAMN04487850_0596</name>
</gene>
<evidence type="ECO:0000259" key="5">
    <source>
        <dbReference type="PROSITE" id="PS50110"/>
    </source>
</evidence>
<dbReference type="SUPFAM" id="SSF52172">
    <property type="entry name" value="CheY-like"/>
    <property type="match status" value="1"/>
</dbReference>
<dbReference type="SUPFAM" id="SSF46894">
    <property type="entry name" value="C-terminal effector domain of the bipartite response regulators"/>
    <property type="match status" value="1"/>
</dbReference>
<evidence type="ECO:0000256" key="1">
    <source>
        <dbReference type="ARBA" id="ARBA00022553"/>
    </source>
</evidence>
<dbReference type="PROSITE" id="PS50043">
    <property type="entry name" value="HTH_LUXR_2"/>
    <property type="match status" value="1"/>
</dbReference>
<sequence length="203" mass="22165">MIRVIIVDDHQLVAEGVAKIIGACQKIEVIAIANSISMAISLLATHKPDILLVDVAMPDGDGIDAIKMFTDVHPSMRIIVVTSYAEPAVIQRAMDNGADGYILKNSEADELTDGIMVVAKGDIYICKEAQELMIGHGEAPPELTKRELEILRLIVAGLTQKEIADRLCLGFETIHSYTKYIRQKLGCSNSAAMVRTAIERHLI</sequence>
<keyword evidence="2" id="KW-0238">DNA-binding</keyword>
<dbReference type="CDD" id="cd17535">
    <property type="entry name" value="REC_NarL-like"/>
    <property type="match status" value="1"/>
</dbReference>
<dbReference type="PANTHER" id="PTHR43214:SF43">
    <property type="entry name" value="TWO-COMPONENT RESPONSE REGULATOR"/>
    <property type="match status" value="1"/>
</dbReference>
<dbReference type="InterPro" id="IPR001789">
    <property type="entry name" value="Sig_transdc_resp-reg_receiver"/>
</dbReference>
<dbReference type="GO" id="GO:0003677">
    <property type="term" value="F:DNA binding"/>
    <property type="evidence" value="ECO:0007669"/>
    <property type="project" value="UniProtKB-KW"/>
</dbReference>
<dbReference type="CDD" id="cd06170">
    <property type="entry name" value="LuxR_C_like"/>
    <property type="match status" value="1"/>
</dbReference>
<dbReference type="Pfam" id="PF00196">
    <property type="entry name" value="GerE"/>
    <property type="match status" value="1"/>
</dbReference>
<dbReference type="Pfam" id="PF00072">
    <property type="entry name" value="Response_reg"/>
    <property type="match status" value="1"/>
</dbReference>
<dbReference type="GO" id="GO:0000160">
    <property type="term" value="P:phosphorelay signal transduction system"/>
    <property type="evidence" value="ECO:0007669"/>
    <property type="project" value="InterPro"/>
</dbReference>
<dbReference type="InterPro" id="IPR058245">
    <property type="entry name" value="NreC/VraR/RcsB-like_REC"/>
</dbReference>
<dbReference type="GO" id="GO:0006355">
    <property type="term" value="P:regulation of DNA-templated transcription"/>
    <property type="evidence" value="ECO:0007669"/>
    <property type="project" value="InterPro"/>
</dbReference>
<reference evidence="6 7" key="1">
    <citation type="submission" date="2016-10" db="EMBL/GenBank/DDBJ databases">
        <authorList>
            <person name="de Groot N.N."/>
        </authorList>
    </citation>
    <scope>NUCLEOTIDE SEQUENCE [LARGE SCALE GENOMIC DNA]</scope>
    <source>
        <strain evidence="6 7">TC2-24</strain>
    </source>
</reference>
<evidence type="ECO:0000259" key="4">
    <source>
        <dbReference type="PROSITE" id="PS50043"/>
    </source>
</evidence>
<name>A0A1I0MEC1_9BACT</name>
<feature type="domain" description="Response regulatory" evidence="5">
    <location>
        <begin position="3"/>
        <end position="119"/>
    </location>
</feature>
<dbReference type="SMART" id="SM00448">
    <property type="entry name" value="REC"/>
    <property type="match status" value="1"/>
</dbReference>
<keyword evidence="1 3" id="KW-0597">Phosphoprotein</keyword>
<accession>A0A1I0MEC1</accession>
<protein>
    <submittedName>
        <fullName evidence="6">Two component transcriptional regulator, LuxR family</fullName>
    </submittedName>
</protein>
<evidence type="ECO:0000313" key="7">
    <source>
        <dbReference type="Proteomes" id="UP000199373"/>
    </source>
</evidence>
<dbReference type="InterPro" id="IPR039420">
    <property type="entry name" value="WalR-like"/>
</dbReference>
<evidence type="ECO:0000256" key="2">
    <source>
        <dbReference type="ARBA" id="ARBA00023125"/>
    </source>
</evidence>
<organism evidence="6 7">
    <name type="scientific">Prevotella aff. ruminicola Tc2-24</name>
    <dbReference type="NCBI Taxonomy" id="81582"/>
    <lineage>
        <taxon>Bacteria</taxon>
        <taxon>Pseudomonadati</taxon>
        <taxon>Bacteroidota</taxon>
        <taxon>Bacteroidia</taxon>
        <taxon>Bacteroidales</taxon>
        <taxon>Prevotellaceae</taxon>
        <taxon>Prevotella</taxon>
    </lineage>
</organism>
<evidence type="ECO:0000256" key="3">
    <source>
        <dbReference type="PROSITE-ProRule" id="PRU00169"/>
    </source>
</evidence>
<proteinExistence type="predicted"/>
<dbReference type="InterPro" id="IPR016032">
    <property type="entry name" value="Sig_transdc_resp-reg_C-effctor"/>
</dbReference>
<dbReference type="PANTHER" id="PTHR43214">
    <property type="entry name" value="TWO-COMPONENT RESPONSE REGULATOR"/>
    <property type="match status" value="1"/>
</dbReference>
<dbReference type="Proteomes" id="UP000199373">
    <property type="component" value="Unassembled WGS sequence"/>
</dbReference>
<keyword evidence="7" id="KW-1185">Reference proteome</keyword>
<dbReference type="RefSeq" id="WP_091899658.1">
    <property type="nucleotide sequence ID" value="NZ_FOIQ01000001.1"/>
</dbReference>
<dbReference type="PROSITE" id="PS50110">
    <property type="entry name" value="RESPONSE_REGULATORY"/>
    <property type="match status" value="1"/>
</dbReference>
<feature type="modified residue" description="4-aspartylphosphate" evidence="3">
    <location>
        <position position="54"/>
    </location>
</feature>
<dbReference type="InterPro" id="IPR000792">
    <property type="entry name" value="Tscrpt_reg_LuxR_C"/>
</dbReference>
<dbReference type="EMBL" id="FOIQ01000001">
    <property type="protein sequence ID" value="SEV86757.1"/>
    <property type="molecule type" value="Genomic_DNA"/>
</dbReference>
<dbReference type="Gene3D" id="3.40.50.2300">
    <property type="match status" value="1"/>
</dbReference>
<dbReference type="AlphaFoldDB" id="A0A1I0MEC1"/>